<name>A0A8X6W985_TRICX</name>
<evidence type="ECO:0000313" key="1">
    <source>
        <dbReference type="EMBL" id="GFY30209.1"/>
    </source>
</evidence>
<accession>A0A8X6W985</accession>
<gene>
    <name evidence="1" type="ORF">TNCV_3091161</name>
</gene>
<dbReference type="EMBL" id="BMAU01021391">
    <property type="protein sequence ID" value="GFY30209.1"/>
    <property type="molecule type" value="Genomic_DNA"/>
</dbReference>
<dbReference type="AlphaFoldDB" id="A0A8X6W985"/>
<evidence type="ECO:0000313" key="2">
    <source>
        <dbReference type="Proteomes" id="UP000887159"/>
    </source>
</evidence>
<sequence length="188" mass="20096">MPAMVGYLNHWATAAHYLVEPEMFVRVQILLFVKEEIASVLSKVFEPTASLSSLDSRDGCGRLLYPRVTSGGVGEVGGSPSVKDNACCVNNADSNTQGRLKAWGQGLVHFGASSRSPFSLNKIIIRIISTGLGSNPGEDMDVCKCAVPLRHGGTLNSRRATSSLVRLVEGEMRWEATATPGYSPSKLG</sequence>
<reference evidence="1" key="1">
    <citation type="submission" date="2020-08" db="EMBL/GenBank/DDBJ databases">
        <title>Multicomponent nature underlies the extraordinary mechanical properties of spider dragline silk.</title>
        <authorList>
            <person name="Kono N."/>
            <person name="Nakamura H."/>
            <person name="Mori M."/>
            <person name="Yoshida Y."/>
            <person name="Ohtoshi R."/>
            <person name="Malay A.D."/>
            <person name="Moran D.A.P."/>
            <person name="Tomita M."/>
            <person name="Numata K."/>
            <person name="Arakawa K."/>
        </authorList>
    </citation>
    <scope>NUCLEOTIDE SEQUENCE</scope>
</reference>
<dbReference type="Proteomes" id="UP000887159">
    <property type="component" value="Unassembled WGS sequence"/>
</dbReference>
<keyword evidence="2" id="KW-1185">Reference proteome</keyword>
<proteinExistence type="predicted"/>
<comment type="caution">
    <text evidence="1">The sequence shown here is derived from an EMBL/GenBank/DDBJ whole genome shotgun (WGS) entry which is preliminary data.</text>
</comment>
<organism evidence="1 2">
    <name type="scientific">Trichonephila clavipes</name>
    <name type="common">Golden silk orbweaver</name>
    <name type="synonym">Nephila clavipes</name>
    <dbReference type="NCBI Taxonomy" id="2585209"/>
    <lineage>
        <taxon>Eukaryota</taxon>
        <taxon>Metazoa</taxon>
        <taxon>Ecdysozoa</taxon>
        <taxon>Arthropoda</taxon>
        <taxon>Chelicerata</taxon>
        <taxon>Arachnida</taxon>
        <taxon>Araneae</taxon>
        <taxon>Araneomorphae</taxon>
        <taxon>Entelegynae</taxon>
        <taxon>Araneoidea</taxon>
        <taxon>Nephilidae</taxon>
        <taxon>Trichonephila</taxon>
    </lineage>
</organism>
<protein>
    <submittedName>
        <fullName evidence="1">Uncharacterized protein</fullName>
    </submittedName>
</protein>